<dbReference type="PANTHER" id="PTHR35810">
    <property type="entry name" value="CYTOPLASMIC PROTEIN-RELATED"/>
    <property type="match status" value="1"/>
</dbReference>
<dbReference type="PANTHER" id="PTHR35810:SF1">
    <property type="entry name" value="CYTOPLASMIC PROTEIN"/>
    <property type="match status" value="1"/>
</dbReference>
<dbReference type="Proteomes" id="UP000070220">
    <property type="component" value="Unassembled WGS sequence"/>
</dbReference>
<dbReference type="EMBL" id="LQRP01000039">
    <property type="protein sequence ID" value="KXT98434.1"/>
    <property type="molecule type" value="Genomic_DNA"/>
</dbReference>
<evidence type="ECO:0000313" key="1">
    <source>
        <dbReference type="EMBL" id="KXT98434.1"/>
    </source>
</evidence>
<proteinExistence type="predicted"/>
<evidence type="ECO:0000313" key="2">
    <source>
        <dbReference type="Proteomes" id="UP000070220"/>
    </source>
</evidence>
<dbReference type="InterPro" id="IPR011204">
    <property type="entry name" value="Virulence_RhuM-like"/>
</dbReference>
<comment type="caution">
    <text evidence="1">The sequence shown here is derived from an EMBL/GenBank/DDBJ whole genome shotgun (WGS) entry which is preliminary data.</text>
</comment>
<dbReference type="GO" id="GO:0003677">
    <property type="term" value="F:DNA binding"/>
    <property type="evidence" value="ECO:0007669"/>
    <property type="project" value="UniProtKB-KW"/>
</dbReference>
<keyword evidence="1" id="KW-0238">DNA-binding</keyword>
<protein>
    <submittedName>
        <fullName evidence="1">Putative DNA-binding protein in cluster with Type I restriction-modification system</fullName>
    </submittedName>
</protein>
<name>A0A139Q7F2_STROR</name>
<reference evidence="1 2" key="1">
    <citation type="submission" date="2016-01" db="EMBL/GenBank/DDBJ databases">
        <title>Highly variable Streptococcus oralis are common among viridans streptococci isolated from primates.</title>
        <authorList>
            <person name="Denapaite D."/>
            <person name="Rieger M."/>
            <person name="Koendgen S."/>
            <person name="Brueckner R."/>
            <person name="Ochigava I."/>
            <person name="Kappeler P."/>
            <person name="Maetz-Rensing K."/>
            <person name="Leendertz F."/>
            <person name="Hakenbeck R."/>
        </authorList>
    </citation>
    <scope>NUCLEOTIDE SEQUENCE [LARGE SCALE GENOMIC DNA]</scope>
    <source>
        <strain evidence="1 2">DD30</strain>
    </source>
</reference>
<organism evidence="1 2">
    <name type="scientific">Streptococcus oralis</name>
    <dbReference type="NCBI Taxonomy" id="1303"/>
    <lineage>
        <taxon>Bacteria</taxon>
        <taxon>Bacillati</taxon>
        <taxon>Bacillota</taxon>
        <taxon>Bacilli</taxon>
        <taxon>Lactobacillales</taxon>
        <taxon>Streptococcaceae</taxon>
        <taxon>Streptococcus</taxon>
    </lineage>
</organism>
<gene>
    <name evidence="1" type="ORF">SORDD30_01111</name>
</gene>
<dbReference type="Pfam" id="PF13310">
    <property type="entry name" value="Virulence_RhuM"/>
    <property type="match status" value="1"/>
</dbReference>
<dbReference type="RefSeq" id="WP_061421313.1">
    <property type="nucleotide sequence ID" value="NZ_KQ970370.1"/>
</dbReference>
<dbReference type="PATRIC" id="fig|1303.83.peg.1166"/>
<dbReference type="AlphaFoldDB" id="A0A139Q7F2"/>
<accession>A0A139Q7F2</accession>
<dbReference type="PIRSF" id="PIRSF015268">
    <property type="entry name" value="Virulence_RhuM"/>
    <property type="match status" value="1"/>
</dbReference>
<sequence length="346" mass="39834">MANDVILYRTDDGESAIELHLDNGTVWLTQQELAELFQTSKQNISKHIKAIFEDGELDETVVVNYQLTTTRHGAIAGKTQSKKVAYYNLDMILAIGYRVRSPRGIQFRHYASTVLKEYLIKGFAMDDERLKNLGGGFYFKELLERIRDIRSSEKVFYRQVLDLFATSSDYNANSPEAKKFFATVQNKMHYAIHHNTASELIYNRVNSEKEFMGLTTFKGDLPTLSEAKVAKNYLTEKELRGLNQLVSGYLDFAERQAEREEVMTMADWVAHVDRILQATGEDLLANSGSISREQMKQKVDKEYKSYQAKTLSQVEKDYLKEIKSIENLAKKEVTDEHPRRNPKLSR</sequence>